<sequence>MESSAELQQRLPELPVELWAHIIGFITDSRYLPRTWLHFRRVSRAFKYATEMAFVGKHLPHADLVFKEHQAGGVHDADANLIFPKVVFKFDRLADGGSRAVFARKHPVEALREVRISSCTEDDSNYSDSRNLFDLSIRRWRESMEPYVSSQSAKSREYVRPPHALAIRRVVNDTALPGLEVDYEKHEISVLWGPMLSLLFGEEEYIKWAKKVDYQHSAVKDSRQTMMDMVISGEMDYEDYEDLLLDFVIRRDRRVLDAVRHARLKRYGHDGEKHRADMLKGNSIGRMRKDKRFQIFKDEFEFRGVEECEGNFYDGRGMEFLGKHETNRPGEYEFVP</sequence>
<evidence type="ECO:0008006" key="3">
    <source>
        <dbReference type="Google" id="ProtNLM"/>
    </source>
</evidence>
<gene>
    <name evidence="1" type="ORF">UCREL1_10716</name>
</gene>
<protein>
    <recommendedName>
        <fullName evidence="3">F-box domain-containing protein</fullName>
    </recommendedName>
</protein>
<proteinExistence type="predicted"/>
<reference evidence="2" key="1">
    <citation type="journal article" date="2013" name="Genome Announc.">
        <title>Draft genome sequence of the grapevine dieback fungus Eutypa lata UCR-EL1.</title>
        <authorList>
            <person name="Blanco-Ulate B."/>
            <person name="Rolshausen P.E."/>
            <person name="Cantu D."/>
        </authorList>
    </citation>
    <scope>NUCLEOTIDE SEQUENCE [LARGE SCALE GENOMIC DNA]</scope>
    <source>
        <strain evidence="2">UCR-EL1</strain>
    </source>
</reference>
<evidence type="ECO:0000313" key="2">
    <source>
        <dbReference type="Proteomes" id="UP000012174"/>
    </source>
</evidence>
<dbReference type="HOGENOM" id="CLU_832095_0_0_1"/>
<dbReference type="OrthoDB" id="2997776at2759"/>
<dbReference type="KEGG" id="ela:UCREL1_10716"/>
<dbReference type="EMBL" id="KB707441">
    <property type="protein sequence ID" value="EMR62349.1"/>
    <property type="molecule type" value="Genomic_DNA"/>
</dbReference>
<dbReference type="STRING" id="1287681.M7S8A0"/>
<dbReference type="Proteomes" id="UP000012174">
    <property type="component" value="Unassembled WGS sequence"/>
</dbReference>
<dbReference type="OMA" id="ELYLDEW"/>
<organism evidence="1 2">
    <name type="scientific">Eutypa lata (strain UCR-EL1)</name>
    <name type="common">Grapevine dieback disease fungus</name>
    <name type="synonym">Eutypa armeniacae</name>
    <dbReference type="NCBI Taxonomy" id="1287681"/>
    <lineage>
        <taxon>Eukaryota</taxon>
        <taxon>Fungi</taxon>
        <taxon>Dikarya</taxon>
        <taxon>Ascomycota</taxon>
        <taxon>Pezizomycotina</taxon>
        <taxon>Sordariomycetes</taxon>
        <taxon>Xylariomycetidae</taxon>
        <taxon>Xylariales</taxon>
        <taxon>Diatrypaceae</taxon>
        <taxon>Eutypa</taxon>
    </lineage>
</organism>
<evidence type="ECO:0000313" key="1">
    <source>
        <dbReference type="EMBL" id="EMR62349.1"/>
    </source>
</evidence>
<accession>M7S8A0</accession>
<name>M7S8A0_EUTLA</name>
<dbReference type="AlphaFoldDB" id="M7S8A0"/>
<keyword evidence="2" id="KW-1185">Reference proteome</keyword>
<dbReference type="eggNOG" id="ENOG502SSJX">
    <property type="taxonomic scope" value="Eukaryota"/>
</dbReference>